<accession>A0A8S2PQU7</accession>
<dbReference type="EMBL" id="CAJNOK010016961">
    <property type="protein sequence ID" value="CAF1255027.1"/>
    <property type="molecule type" value="Genomic_DNA"/>
</dbReference>
<protein>
    <submittedName>
        <fullName evidence="3">Uncharacterized protein</fullName>
    </submittedName>
</protein>
<dbReference type="AlphaFoldDB" id="A0A8S2PQU7"/>
<proteinExistence type="predicted"/>
<comment type="caution">
    <text evidence="3">The sequence shown here is derived from an EMBL/GenBank/DDBJ whole genome shotgun (WGS) entry which is preliminary data.</text>
</comment>
<organism evidence="3 4">
    <name type="scientific">Didymodactylos carnosus</name>
    <dbReference type="NCBI Taxonomy" id="1234261"/>
    <lineage>
        <taxon>Eukaryota</taxon>
        <taxon>Metazoa</taxon>
        <taxon>Spiralia</taxon>
        <taxon>Gnathifera</taxon>
        <taxon>Rotifera</taxon>
        <taxon>Eurotatoria</taxon>
        <taxon>Bdelloidea</taxon>
        <taxon>Philodinida</taxon>
        <taxon>Philodinidae</taxon>
        <taxon>Didymodactylos</taxon>
    </lineage>
</organism>
<feature type="compositionally biased region" description="Basic residues" evidence="1">
    <location>
        <begin position="178"/>
        <end position="188"/>
    </location>
</feature>
<dbReference type="Proteomes" id="UP000682733">
    <property type="component" value="Unassembled WGS sequence"/>
</dbReference>
<dbReference type="GO" id="GO:0000127">
    <property type="term" value="C:transcription factor TFIIIC complex"/>
    <property type="evidence" value="ECO:0007669"/>
    <property type="project" value="TreeGrafter"/>
</dbReference>
<evidence type="ECO:0000313" key="4">
    <source>
        <dbReference type="Proteomes" id="UP000682733"/>
    </source>
</evidence>
<reference evidence="3" key="1">
    <citation type="submission" date="2021-02" db="EMBL/GenBank/DDBJ databases">
        <authorList>
            <person name="Nowell W R."/>
        </authorList>
    </citation>
    <scope>NUCLEOTIDE SEQUENCE</scope>
</reference>
<dbReference type="Proteomes" id="UP000677228">
    <property type="component" value="Unassembled WGS sequence"/>
</dbReference>
<evidence type="ECO:0000313" key="3">
    <source>
        <dbReference type="EMBL" id="CAF4062072.1"/>
    </source>
</evidence>
<dbReference type="Gene3D" id="1.25.40.10">
    <property type="entry name" value="Tetratricopeptide repeat domain"/>
    <property type="match status" value="1"/>
</dbReference>
<dbReference type="InterPro" id="IPR039340">
    <property type="entry name" value="Tfc4/TFIIIC-102/Sfc4"/>
</dbReference>
<dbReference type="EMBL" id="CAJOBA010038512">
    <property type="protein sequence ID" value="CAF4062072.1"/>
    <property type="molecule type" value="Genomic_DNA"/>
</dbReference>
<dbReference type="GO" id="GO:0006383">
    <property type="term" value="P:transcription by RNA polymerase III"/>
    <property type="evidence" value="ECO:0007669"/>
    <property type="project" value="InterPro"/>
</dbReference>
<feature type="region of interest" description="Disordered" evidence="1">
    <location>
        <begin position="92"/>
        <end position="211"/>
    </location>
</feature>
<dbReference type="InterPro" id="IPR011990">
    <property type="entry name" value="TPR-like_helical_dom_sf"/>
</dbReference>
<dbReference type="SUPFAM" id="SSF48452">
    <property type="entry name" value="TPR-like"/>
    <property type="match status" value="1"/>
</dbReference>
<gene>
    <name evidence="2" type="ORF">OVA965_LOCUS26452</name>
    <name evidence="3" type="ORF">TMI583_LOCUS27190</name>
</gene>
<evidence type="ECO:0000256" key="1">
    <source>
        <dbReference type="SAM" id="MobiDB-lite"/>
    </source>
</evidence>
<name>A0A8S2PQU7_9BILA</name>
<feature type="compositionally biased region" description="Basic and acidic residues" evidence="1">
    <location>
        <begin position="161"/>
        <end position="177"/>
    </location>
</feature>
<sequence>MFPSTSTSSTKFLTHFRNLQTGDDKPGASETLAYLNGDLSFEEFEKYVRDSNTDFSFINVGKSLEAKDPKEPVKIDLDELIDELSDISDLSGFSSTAEESSNDDDNDKNTSLLKNTRNNKTKRKKIEIDDSDEESSNQNSNDKNSDTRKRQKKVSNTSSTDLRDRIVQHLEQIELEKKKKKRGRKKNNRQSSTTQAAHLKSTKVSDKTPRSRLTQEYQSLMGEANMAYAHGDVEKAVKICQEVILKAPHASEPYMTIATIYEDQNDLEKAFEMNFIAAHCLRKKEFWLQMLGECQKRKRQDLIGTCLTNKRISKEILFISNYGNAIHLNVSPPNANNDFPLVDE</sequence>
<evidence type="ECO:0000313" key="2">
    <source>
        <dbReference type="EMBL" id="CAF1255027.1"/>
    </source>
</evidence>
<dbReference type="PANTHER" id="PTHR23082">
    <property type="entry name" value="TRANSCRIPTION INITIATION FACTOR IIIC TFIIIC , POLYPEPTIDE 3-RELATED"/>
    <property type="match status" value="1"/>
</dbReference>
<dbReference type="PANTHER" id="PTHR23082:SF0">
    <property type="entry name" value="GENERAL TRANSCRIPTION FACTOR 3C POLYPEPTIDE 3"/>
    <property type="match status" value="1"/>
</dbReference>